<comment type="similarity">
    <text evidence="1">Belongs to the histone H2A family.</text>
</comment>
<dbReference type="OrthoDB" id="9834532at2759"/>
<comment type="caution">
    <text evidence="2">The sequence shown here is derived from an EMBL/GenBank/DDBJ whole genome shotgun (WGS) entry which is preliminary data.</text>
</comment>
<keyword evidence="3" id="KW-1185">Reference proteome</keyword>
<evidence type="ECO:0000256" key="1">
    <source>
        <dbReference type="RuleBase" id="RU003767"/>
    </source>
</evidence>
<keyword evidence="1" id="KW-0544">Nucleosome core</keyword>
<name>A0A1A6HDX4_NEOLE</name>
<evidence type="ECO:0000313" key="2">
    <source>
        <dbReference type="EMBL" id="OBS76469.1"/>
    </source>
</evidence>
<dbReference type="GO" id="GO:0046982">
    <property type="term" value="F:protein heterodimerization activity"/>
    <property type="evidence" value="ECO:0007669"/>
    <property type="project" value="InterPro"/>
</dbReference>
<keyword evidence="1" id="KW-0238">DNA-binding</keyword>
<dbReference type="SUPFAM" id="SSF47113">
    <property type="entry name" value="Histone-fold"/>
    <property type="match status" value="1"/>
</dbReference>
<dbReference type="InterPro" id="IPR009072">
    <property type="entry name" value="Histone-fold"/>
</dbReference>
<dbReference type="CDD" id="cd00074">
    <property type="entry name" value="HFD_H2A"/>
    <property type="match status" value="1"/>
</dbReference>
<dbReference type="GO" id="GO:0000786">
    <property type="term" value="C:nucleosome"/>
    <property type="evidence" value="ECO:0007669"/>
    <property type="project" value="UniProtKB-KW"/>
</dbReference>
<dbReference type="GO" id="GO:0003677">
    <property type="term" value="F:DNA binding"/>
    <property type="evidence" value="ECO:0007669"/>
    <property type="project" value="UniProtKB-KW"/>
</dbReference>
<protein>
    <recommendedName>
        <fullName evidence="1">Histone H2A</fullName>
    </recommendedName>
</protein>
<dbReference type="AlphaFoldDB" id="A0A1A6HDX4"/>
<proteinExistence type="inferred from homology"/>
<dbReference type="PRINTS" id="PR00620">
    <property type="entry name" value="HISTONEH2A"/>
</dbReference>
<dbReference type="STRING" id="56216.A0A1A6HDX4"/>
<sequence>MPRTRQDSRQGSSSCHSRTSRAKLTFSVSLVEHHLRESCHAQWLSEMARILLTANLEFLTHRLLELASNEAQHRGARRFITPELLDMTVHNNTLLSELFQNTTISQVTPAGRPPCGHQPARRLVELFSTRGSSGCSFLYGSGSTPSRTRPFRAG</sequence>
<dbReference type="PANTHER" id="PTHR23430">
    <property type="entry name" value="HISTONE H2A"/>
    <property type="match status" value="1"/>
</dbReference>
<dbReference type="GO" id="GO:0030527">
    <property type="term" value="F:structural constituent of chromatin"/>
    <property type="evidence" value="ECO:0007669"/>
    <property type="project" value="InterPro"/>
</dbReference>
<keyword evidence="1" id="KW-0539">Nucleus</keyword>
<keyword evidence="1" id="KW-0158">Chromosome</keyword>
<dbReference type="InterPro" id="IPR002119">
    <property type="entry name" value="Histone_H2A"/>
</dbReference>
<comment type="subcellular location">
    <subcellularLocation>
        <location evidence="1">Nucleus</location>
    </subcellularLocation>
</comment>
<dbReference type="Proteomes" id="UP000092124">
    <property type="component" value="Unassembled WGS sequence"/>
</dbReference>
<evidence type="ECO:0000313" key="3">
    <source>
        <dbReference type="Proteomes" id="UP000092124"/>
    </source>
</evidence>
<comment type="subunit">
    <text evidence="1">The nucleosome is a histone octamer containing two molecules each of H2A, H2B, H3 and H4 assembled in one H3-H4 heterotetramer and two H2A-H2B heterodimers. The octamer wraps approximately 147 bp of DNA.</text>
</comment>
<dbReference type="GO" id="GO:0005634">
    <property type="term" value="C:nucleus"/>
    <property type="evidence" value="ECO:0007669"/>
    <property type="project" value="UniProtKB-SubCell"/>
</dbReference>
<dbReference type="EMBL" id="LZPO01034905">
    <property type="protein sequence ID" value="OBS76469.1"/>
    <property type="molecule type" value="Genomic_DNA"/>
</dbReference>
<dbReference type="SMART" id="SM00414">
    <property type="entry name" value="H2A"/>
    <property type="match status" value="1"/>
</dbReference>
<accession>A0A1A6HDX4</accession>
<reference evidence="2 3" key="1">
    <citation type="submission" date="2016-06" db="EMBL/GenBank/DDBJ databases">
        <title>The Draft Genome Sequence and Annotation of the Desert Woodrat Neotoma lepida.</title>
        <authorList>
            <person name="Campbell M."/>
            <person name="Oakeson K.F."/>
            <person name="Yandell M."/>
            <person name="Halpert J.R."/>
            <person name="Dearing D."/>
        </authorList>
    </citation>
    <scope>NUCLEOTIDE SEQUENCE [LARGE SCALE GENOMIC DNA]</scope>
    <source>
        <strain evidence="2">417</strain>
        <tissue evidence="2">Liver</tissue>
    </source>
</reference>
<organism evidence="2 3">
    <name type="scientific">Neotoma lepida</name>
    <name type="common">Desert woodrat</name>
    <dbReference type="NCBI Taxonomy" id="56216"/>
    <lineage>
        <taxon>Eukaryota</taxon>
        <taxon>Metazoa</taxon>
        <taxon>Chordata</taxon>
        <taxon>Craniata</taxon>
        <taxon>Vertebrata</taxon>
        <taxon>Euteleostomi</taxon>
        <taxon>Mammalia</taxon>
        <taxon>Eutheria</taxon>
        <taxon>Euarchontoglires</taxon>
        <taxon>Glires</taxon>
        <taxon>Rodentia</taxon>
        <taxon>Myomorpha</taxon>
        <taxon>Muroidea</taxon>
        <taxon>Cricetidae</taxon>
        <taxon>Neotominae</taxon>
        <taxon>Neotoma</taxon>
    </lineage>
</organism>
<gene>
    <name evidence="2" type="ORF">A6R68_17083</name>
</gene>
<dbReference type="Gene3D" id="1.10.20.10">
    <property type="entry name" value="Histone, subunit A"/>
    <property type="match status" value="1"/>
</dbReference>